<name>A0A2U1B8B0_9BACT</name>
<proteinExistence type="predicted"/>
<evidence type="ECO:0000313" key="5">
    <source>
        <dbReference type="Proteomes" id="UP000576225"/>
    </source>
</evidence>
<comment type="caution">
    <text evidence="3">The sequence shown here is derived from an EMBL/GenBank/DDBJ whole genome shotgun (WGS) entry which is preliminary data.</text>
</comment>
<dbReference type="EMBL" id="QEKH01000004">
    <property type="protein sequence ID" value="PVY44906.1"/>
    <property type="molecule type" value="Genomic_DNA"/>
</dbReference>
<keyword evidence="1" id="KW-1133">Transmembrane helix</keyword>
<dbReference type="EMBL" id="JABAEW010000030">
    <property type="protein sequence ID" value="NMD87790.1"/>
    <property type="molecule type" value="Genomic_DNA"/>
</dbReference>
<dbReference type="Proteomes" id="UP000245959">
    <property type="component" value="Unassembled WGS sequence"/>
</dbReference>
<feature type="transmembrane region" description="Helical" evidence="1">
    <location>
        <begin position="67"/>
        <end position="86"/>
    </location>
</feature>
<evidence type="ECO:0000313" key="3">
    <source>
        <dbReference type="EMBL" id="PVY44906.1"/>
    </source>
</evidence>
<evidence type="ECO:0000256" key="1">
    <source>
        <dbReference type="SAM" id="Phobius"/>
    </source>
</evidence>
<organism evidence="3 4">
    <name type="scientific">Victivallis vadensis</name>
    <dbReference type="NCBI Taxonomy" id="172901"/>
    <lineage>
        <taxon>Bacteria</taxon>
        <taxon>Pseudomonadati</taxon>
        <taxon>Lentisphaerota</taxon>
        <taxon>Lentisphaeria</taxon>
        <taxon>Victivallales</taxon>
        <taxon>Victivallaceae</taxon>
        <taxon>Victivallis</taxon>
    </lineage>
</organism>
<sequence>MSESEREARLKELLKEVESVQIPDYPDYQRGRKWAVYTGVPLLVILLAVMLFSGPITRLHVRLWDNIWTFASAALVVLVVWAFGAFRPQKF</sequence>
<keyword evidence="1" id="KW-0472">Membrane</keyword>
<accession>A0A2U1B8B0</accession>
<keyword evidence="4" id="KW-1185">Reference proteome</keyword>
<evidence type="ECO:0000313" key="4">
    <source>
        <dbReference type="Proteomes" id="UP000245959"/>
    </source>
</evidence>
<feature type="transmembrane region" description="Helical" evidence="1">
    <location>
        <begin position="34"/>
        <end position="55"/>
    </location>
</feature>
<dbReference type="GeneID" id="78294220"/>
<evidence type="ECO:0000313" key="2">
    <source>
        <dbReference type="EMBL" id="NMD87790.1"/>
    </source>
</evidence>
<keyword evidence="1" id="KW-0812">Transmembrane</keyword>
<reference evidence="2 5" key="2">
    <citation type="submission" date="2020-04" db="EMBL/GenBank/DDBJ databases">
        <authorList>
            <person name="Hitch T.C.A."/>
            <person name="Wylensek D."/>
            <person name="Clavel T."/>
        </authorList>
    </citation>
    <scope>NUCLEOTIDE SEQUENCE [LARGE SCALE GENOMIC DNA]</scope>
    <source>
        <strain evidence="2 5">COR2-253-APC-1A</strain>
    </source>
</reference>
<dbReference type="RefSeq" id="WP_116882897.1">
    <property type="nucleotide sequence ID" value="NZ_CABMMC010000166.1"/>
</dbReference>
<dbReference type="AlphaFoldDB" id="A0A2U1B8B0"/>
<gene>
    <name evidence="3" type="ORF">C8D82_10450</name>
    <name evidence="2" type="ORF">HF882_14480</name>
</gene>
<dbReference type="Proteomes" id="UP000576225">
    <property type="component" value="Unassembled WGS sequence"/>
</dbReference>
<reference evidence="3 4" key="1">
    <citation type="submission" date="2018-04" db="EMBL/GenBank/DDBJ databases">
        <title>Genomic Encyclopedia of Type Strains, Phase IV (KMG-IV): sequencing the most valuable type-strain genomes for metagenomic binning, comparative biology and taxonomic classification.</title>
        <authorList>
            <person name="Goeker M."/>
        </authorList>
    </citation>
    <scope>NUCLEOTIDE SEQUENCE [LARGE SCALE GENOMIC DNA]</scope>
    <source>
        <strain evidence="3 4">DSM 14823</strain>
    </source>
</reference>
<protein>
    <submittedName>
        <fullName evidence="3">Uncharacterized protein</fullName>
    </submittedName>
</protein>
<dbReference type="OrthoDB" id="10005351at2"/>